<reference evidence="1 2" key="1">
    <citation type="journal article" date="2015" name="Nature">
        <title>rRNA introns, odd ribosomes, and small enigmatic genomes across a large radiation of phyla.</title>
        <authorList>
            <person name="Brown C.T."/>
            <person name="Hug L.A."/>
            <person name="Thomas B.C."/>
            <person name="Sharon I."/>
            <person name="Castelle C.J."/>
            <person name="Singh A."/>
            <person name="Wilkins M.J."/>
            <person name="Williams K.H."/>
            <person name="Banfield J.F."/>
        </authorList>
    </citation>
    <scope>NUCLEOTIDE SEQUENCE [LARGE SCALE GENOMIC DNA]</scope>
</reference>
<name>A0A0G0PWB6_9BACT</name>
<accession>A0A0G0PWB6</accession>
<dbReference type="Proteomes" id="UP000034539">
    <property type="component" value="Unassembled WGS sequence"/>
</dbReference>
<evidence type="ECO:0000313" key="2">
    <source>
        <dbReference type="Proteomes" id="UP000034539"/>
    </source>
</evidence>
<protein>
    <submittedName>
        <fullName evidence="1">Uncharacterized protein</fullName>
    </submittedName>
</protein>
<dbReference type="AlphaFoldDB" id="A0A0G0PWB6"/>
<evidence type="ECO:0000313" key="1">
    <source>
        <dbReference type="EMBL" id="KKR32459.1"/>
    </source>
</evidence>
<sequence length="83" mass="9629">IRFGEAGLEARLRVEERFKEKGDFLMGDQRFDSINELETFCRINSQQCLSETARDGIFSKDVAAEKYERAMEATYNMVPPENE</sequence>
<gene>
    <name evidence="1" type="ORF">UT63_C0043G0001</name>
</gene>
<dbReference type="EMBL" id="LBXN01000043">
    <property type="protein sequence ID" value="KKR32459.1"/>
    <property type="molecule type" value="Genomic_DNA"/>
</dbReference>
<organism evidence="1 2">
    <name type="scientific">Candidatus Gottesmanbacteria bacterium GW2011_GWC2_39_8</name>
    <dbReference type="NCBI Taxonomy" id="1618450"/>
    <lineage>
        <taxon>Bacteria</taxon>
        <taxon>Candidatus Gottesmaniibacteriota</taxon>
    </lineage>
</organism>
<feature type="non-terminal residue" evidence="1">
    <location>
        <position position="1"/>
    </location>
</feature>
<proteinExistence type="predicted"/>
<comment type="caution">
    <text evidence="1">The sequence shown here is derived from an EMBL/GenBank/DDBJ whole genome shotgun (WGS) entry which is preliminary data.</text>
</comment>